<dbReference type="SUPFAM" id="SSF53448">
    <property type="entry name" value="Nucleotide-diphospho-sugar transferases"/>
    <property type="match status" value="1"/>
</dbReference>
<dbReference type="CDD" id="cd00761">
    <property type="entry name" value="Glyco_tranf_GTA_type"/>
    <property type="match status" value="1"/>
</dbReference>
<dbReference type="Gene3D" id="3.90.550.10">
    <property type="entry name" value="Spore Coat Polysaccharide Biosynthesis Protein SpsA, Chain A"/>
    <property type="match status" value="1"/>
</dbReference>
<sequence>MLKNQLLQKAESCVKTETGVSQAVVPAPLVTVYIPTRNRPELLDRAVQSCLSQSYKLFELIIVDDCSDKQYRTQIEAIACRDPRIRLLSIESASGACVARNLAIQSAKGVFITGLDDDDEFLPGRLQYFVQEWQKHPEAAFLCTGYQVVTPTLTFSYGRKGEELTASDLLWRNVVGNQLFTRTDYLRQIAGFDPAFLSCQDYDCWIRLSQRFGEGRRLTGCSYRIWQDHSSDRISVSKHREQGYQMLLERHGPLMNRAQRRAQKFYWYLNTQSWQSMRLLLLSGRYTFSVALKNILMRHLPVLVYLAGGHRR</sequence>
<dbReference type="PANTHER" id="PTHR43685:SF2">
    <property type="entry name" value="GLYCOSYLTRANSFERASE 2-LIKE DOMAIN-CONTAINING PROTEIN"/>
    <property type="match status" value="1"/>
</dbReference>
<dbReference type="EC" id="2.4.-.-" evidence="2"/>
<evidence type="ECO:0000259" key="1">
    <source>
        <dbReference type="Pfam" id="PF00535"/>
    </source>
</evidence>
<gene>
    <name evidence="2" type="ORF">ACFO3I_17725</name>
</gene>
<name>A0ABV9JRH3_9GAMM</name>
<dbReference type="PANTHER" id="PTHR43685">
    <property type="entry name" value="GLYCOSYLTRANSFERASE"/>
    <property type="match status" value="1"/>
</dbReference>
<evidence type="ECO:0000313" key="2">
    <source>
        <dbReference type="EMBL" id="MFC4656862.1"/>
    </source>
</evidence>
<dbReference type="Pfam" id="PF00535">
    <property type="entry name" value="Glycos_transf_2"/>
    <property type="match status" value="1"/>
</dbReference>
<dbReference type="InterPro" id="IPR001173">
    <property type="entry name" value="Glyco_trans_2-like"/>
</dbReference>
<reference evidence="3" key="1">
    <citation type="journal article" date="2019" name="Int. J. Syst. Evol. Microbiol.">
        <title>The Global Catalogue of Microorganisms (GCM) 10K type strain sequencing project: providing services to taxonomists for standard genome sequencing and annotation.</title>
        <authorList>
            <consortium name="The Broad Institute Genomics Platform"/>
            <consortium name="The Broad Institute Genome Sequencing Center for Infectious Disease"/>
            <person name="Wu L."/>
            <person name="Ma J."/>
        </authorList>
    </citation>
    <scope>NUCLEOTIDE SEQUENCE [LARGE SCALE GENOMIC DNA]</scope>
    <source>
        <strain evidence="3">DT28</strain>
    </source>
</reference>
<dbReference type="RefSeq" id="WP_377336336.1">
    <property type="nucleotide sequence ID" value="NZ_JBHSGB010000017.1"/>
</dbReference>
<accession>A0ABV9JRH3</accession>
<keyword evidence="2" id="KW-0328">Glycosyltransferase</keyword>
<dbReference type="Proteomes" id="UP001595962">
    <property type="component" value="Unassembled WGS sequence"/>
</dbReference>
<dbReference type="InterPro" id="IPR050834">
    <property type="entry name" value="Glycosyltransf_2"/>
</dbReference>
<protein>
    <submittedName>
        <fullName evidence="2">Glycosyltransferase</fullName>
        <ecNumber evidence="2">2.4.-.-</ecNumber>
    </submittedName>
</protein>
<dbReference type="GO" id="GO:0016757">
    <property type="term" value="F:glycosyltransferase activity"/>
    <property type="evidence" value="ECO:0007669"/>
    <property type="project" value="UniProtKB-KW"/>
</dbReference>
<evidence type="ECO:0000313" key="3">
    <source>
        <dbReference type="Proteomes" id="UP001595962"/>
    </source>
</evidence>
<feature type="domain" description="Glycosyltransferase 2-like" evidence="1">
    <location>
        <begin position="31"/>
        <end position="157"/>
    </location>
</feature>
<keyword evidence="2" id="KW-0808">Transferase</keyword>
<organism evidence="2 3">
    <name type="scientific">Rheinheimera marina</name>
    <dbReference type="NCBI Taxonomy" id="1774958"/>
    <lineage>
        <taxon>Bacteria</taxon>
        <taxon>Pseudomonadati</taxon>
        <taxon>Pseudomonadota</taxon>
        <taxon>Gammaproteobacteria</taxon>
        <taxon>Chromatiales</taxon>
        <taxon>Chromatiaceae</taxon>
        <taxon>Rheinheimera</taxon>
    </lineage>
</organism>
<dbReference type="EMBL" id="JBHSGB010000017">
    <property type="protein sequence ID" value="MFC4656862.1"/>
    <property type="molecule type" value="Genomic_DNA"/>
</dbReference>
<proteinExistence type="predicted"/>
<comment type="caution">
    <text evidence="2">The sequence shown here is derived from an EMBL/GenBank/DDBJ whole genome shotgun (WGS) entry which is preliminary data.</text>
</comment>
<dbReference type="InterPro" id="IPR029044">
    <property type="entry name" value="Nucleotide-diphossugar_trans"/>
</dbReference>
<keyword evidence="3" id="KW-1185">Reference proteome</keyword>